<keyword evidence="2" id="KW-1185">Reference proteome</keyword>
<dbReference type="OrthoDB" id="9805740at2"/>
<dbReference type="EMBL" id="MZGV01000089">
    <property type="protein sequence ID" value="OPJ57318.1"/>
    <property type="molecule type" value="Genomic_DNA"/>
</dbReference>
<comment type="caution">
    <text evidence="1">The sequence shown here is derived from an EMBL/GenBank/DDBJ whole genome shotgun (WGS) entry which is preliminary data.</text>
</comment>
<dbReference type="STRING" id="1450648.CLORY_41860"/>
<name>A0A1V4IBE3_9CLOT</name>
<reference evidence="1 2" key="1">
    <citation type="submission" date="2017-03" db="EMBL/GenBank/DDBJ databases">
        <title>Genome sequence of Clostridium oryzae DSM 28571.</title>
        <authorList>
            <person name="Poehlein A."/>
            <person name="Daniel R."/>
        </authorList>
    </citation>
    <scope>NUCLEOTIDE SEQUENCE [LARGE SCALE GENOMIC DNA]</scope>
    <source>
        <strain evidence="1 2">DSM 28571</strain>
    </source>
</reference>
<evidence type="ECO:0008006" key="3">
    <source>
        <dbReference type="Google" id="ProtNLM"/>
    </source>
</evidence>
<gene>
    <name evidence="1" type="ORF">CLORY_41860</name>
</gene>
<sequence>MNISKVRDLTLIDISDDKIIVIACDSCGSIGLKEKDELKVSPFFVASFTSRVVIMEVMAAAAEIVTLTNAVCCEMEPTGNEMIKGIKKELSAAHINDIVLTGSTEENFRTFTTAVGITAVGIAEKKKLKINNIKHACKIISVGIPKVGADIQLENDNDIVGYDDLKYLLKCSNVYEIVPVGSKGILFEAELLAKNNGLRLAMKNDIGIDVRKTCGPATVIIAAVDESAIDNIKLHIDNVNIICDLIKEKH</sequence>
<accession>A0A1V4IBE3</accession>
<organism evidence="1 2">
    <name type="scientific">Clostridium oryzae</name>
    <dbReference type="NCBI Taxonomy" id="1450648"/>
    <lineage>
        <taxon>Bacteria</taxon>
        <taxon>Bacillati</taxon>
        <taxon>Bacillota</taxon>
        <taxon>Clostridia</taxon>
        <taxon>Eubacteriales</taxon>
        <taxon>Clostridiaceae</taxon>
        <taxon>Clostridium</taxon>
    </lineage>
</organism>
<evidence type="ECO:0000313" key="2">
    <source>
        <dbReference type="Proteomes" id="UP000190080"/>
    </source>
</evidence>
<proteinExistence type="predicted"/>
<dbReference type="RefSeq" id="WP_079428166.1">
    <property type="nucleotide sequence ID" value="NZ_MZGV01000089.1"/>
</dbReference>
<dbReference type="Proteomes" id="UP000190080">
    <property type="component" value="Unassembled WGS sequence"/>
</dbReference>
<dbReference type="AlphaFoldDB" id="A0A1V4IBE3"/>
<protein>
    <recommendedName>
        <fullName evidence="3">Alpha-ribazole kinase</fullName>
    </recommendedName>
</protein>
<evidence type="ECO:0000313" key="1">
    <source>
        <dbReference type="EMBL" id="OPJ57318.1"/>
    </source>
</evidence>